<dbReference type="InterPro" id="IPR014710">
    <property type="entry name" value="RmlC-like_jellyroll"/>
</dbReference>
<evidence type="ECO:0000259" key="8">
    <source>
        <dbReference type="PROSITE" id="PS50110"/>
    </source>
</evidence>
<dbReference type="Gene3D" id="3.40.50.2300">
    <property type="match status" value="1"/>
</dbReference>
<dbReference type="SMART" id="SM00448">
    <property type="entry name" value="REC"/>
    <property type="match status" value="1"/>
</dbReference>
<dbReference type="InterPro" id="IPR036866">
    <property type="entry name" value="RibonucZ/Hydroxyglut_hydro"/>
</dbReference>
<dbReference type="InterPro" id="IPR018490">
    <property type="entry name" value="cNMP-bd_dom_sf"/>
</dbReference>
<keyword evidence="3" id="KW-0805">Transcription regulation</keyword>
<dbReference type="SUPFAM" id="SSF52172">
    <property type="entry name" value="CheY-like"/>
    <property type="match status" value="1"/>
</dbReference>
<dbReference type="InterPro" id="IPR001789">
    <property type="entry name" value="Sig_transdc_resp-reg_receiver"/>
</dbReference>
<evidence type="ECO:0000313" key="10">
    <source>
        <dbReference type="Proteomes" id="UP001628193"/>
    </source>
</evidence>
<dbReference type="Pfam" id="PF12706">
    <property type="entry name" value="Lactamase_B_2"/>
    <property type="match status" value="1"/>
</dbReference>
<dbReference type="EMBL" id="BAAFGK010000004">
    <property type="protein sequence ID" value="GAB0056593.1"/>
    <property type="molecule type" value="Genomic_DNA"/>
</dbReference>
<feature type="domain" description="Cyclic nucleotide-binding" evidence="7">
    <location>
        <begin position="804"/>
        <end position="843"/>
    </location>
</feature>
<evidence type="ECO:0000256" key="4">
    <source>
        <dbReference type="ARBA" id="ARBA00023125"/>
    </source>
</evidence>
<sequence length="886" mass="99774">MQETQGRILIVDDERTHVETLTGLLAETYRTVVAESGPEALRLAGEDPKPDLILLDVAMPGMDGLEVCRRLKANPATRGITVIFVAERDRTEDEDEGLGLGAVDYLFKPIRPGLLRARVRNHMALADQSRVLERQVAERTQDLEQAKEALRSSMGNLLTIRVGPGVYWLQIPEAGLYILCGCPSEVVKLLMHKGLNAPAIKNGVHFETGPNVILLSDLLMQNGGFSNMAEFPVLQMLYRQGMILPGHPNNTGVKPLLMGAEDQVEAQLAYIHRGNYGLSREELEEVGLDETTVEMMMRIKLQFAFGRIREPSEFLDTLVVTDKPQEIRNGATIQRVGSNRFRIAFRDQSAEIDLNLPKDTVYKSPYPLGFHRVPRHYFAVLHTGEGDGWDPERPSMSSVLMFQGRFYLIDAIPGVLNVLTAMGIDISEVEGIFHTHAHDDHFAGLPALIQTDRRLKYYATPMVRSSVAKKLAALMSFDEDKFNQFFEIHDLEFDVWNQCGGLEVRPIYSPHPVETSLLLFRTLAEDGYRTYAHWTDLTSFAVLDRMTNPGPFAVPREQVEHIKASYHFPADLKKLDIGGGMIHGMAQDFRGDPSGRRILAHLSRDLTTEEMEIGSESTFGALDILIPGEQDYRRQRAFYYLRDLFPEISDDDIRMLINGPIVKYNAGSFIRWESDVHDFVEMTICGDIVYLDADFGIRYHLGFGSFMGLQGIFPEIQSDEGGYRSVSHSAVLRIPARMLRIFLENRGLYANLAGVLEQIRFLRHTWLFGEQTSFVFLATLTRNLETIRVEQGSWIEMTGNPPVLWLVSSGRVAMCDPTDAVVGMIEAGGFFGEWAYLNSGSCPWRFRMEESGDLVRLSWAGLLDAPIIHWKMLETLQKRASLAQPA</sequence>
<evidence type="ECO:0000259" key="7">
    <source>
        <dbReference type="PROSITE" id="PS50042"/>
    </source>
</evidence>
<organism evidence="9 10">
    <name type="scientific">Candidatus Magnetaquiglobus chichijimensis</name>
    <dbReference type="NCBI Taxonomy" id="3141448"/>
    <lineage>
        <taxon>Bacteria</taxon>
        <taxon>Pseudomonadati</taxon>
        <taxon>Pseudomonadota</taxon>
        <taxon>Magnetococcia</taxon>
        <taxon>Magnetococcales</taxon>
        <taxon>Candidatus Magnetaquicoccaceae</taxon>
        <taxon>Candidatus Magnetaquiglobus</taxon>
    </lineage>
</organism>
<accession>A0ABQ0C6S4</accession>
<feature type="domain" description="Response regulatory" evidence="8">
    <location>
        <begin position="7"/>
        <end position="123"/>
    </location>
</feature>
<keyword evidence="2" id="KW-0902">Two-component regulatory system</keyword>
<dbReference type="Gene3D" id="3.60.15.10">
    <property type="entry name" value="Ribonuclease Z/Hydroxyacylglutathione hydrolase-like"/>
    <property type="match status" value="1"/>
</dbReference>
<dbReference type="InterPro" id="IPR011006">
    <property type="entry name" value="CheY-like_superfamily"/>
</dbReference>
<evidence type="ECO:0000313" key="9">
    <source>
        <dbReference type="EMBL" id="GAB0056593.1"/>
    </source>
</evidence>
<keyword evidence="1 6" id="KW-0597">Phosphoprotein</keyword>
<dbReference type="PANTHER" id="PTHR48111:SF1">
    <property type="entry name" value="TWO-COMPONENT RESPONSE REGULATOR ORR33"/>
    <property type="match status" value="1"/>
</dbReference>
<protein>
    <submittedName>
        <fullName evidence="9">Regulator of RpoS</fullName>
    </submittedName>
</protein>
<evidence type="ECO:0000256" key="5">
    <source>
        <dbReference type="ARBA" id="ARBA00023163"/>
    </source>
</evidence>
<gene>
    <name evidence="9" type="primary">rssB_1</name>
    <name evidence="9" type="ORF">SIID45300_00901</name>
</gene>
<comment type="caution">
    <text evidence="9">The sequence shown here is derived from an EMBL/GenBank/DDBJ whole genome shotgun (WGS) entry which is preliminary data.</text>
</comment>
<dbReference type="PANTHER" id="PTHR48111">
    <property type="entry name" value="REGULATOR OF RPOS"/>
    <property type="match status" value="1"/>
</dbReference>
<dbReference type="InterPro" id="IPR039420">
    <property type="entry name" value="WalR-like"/>
</dbReference>
<evidence type="ECO:0000256" key="6">
    <source>
        <dbReference type="PROSITE-ProRule" id="PRU00169"/>
    </source>
</evidence>
<keyword evidence="5" id="KW-0804">Transcription</keyword>
<name>A0ABQ0C6S4_9PROT</name>
<dbReference type="Proteomes" id="UP001628193">
    <property type="component" value="Unassembled WGS sequence"/>
</dbReference>
<dbReference type="SUPFAM" id="SSF56281">
    <property type="entry name" value="Metallo-hydrolase/oxidoreductase"/>
    <property type="match status" value="1"/>
</dbReference>
<dbReference type="Gene3D" id="2.60.120.10">
    <property type="entry name" value="Jelly Rolls"/>
    <property type="match status" value="1"/>
</dbReference>
<dbReference type="RefSeq" id="WP_420904319.1">
    <property type="nucleotide sequence ID" value="NZ_BAAFGK010000004.1"/>
</dbReference>
<dbReference type="PROSITE" id="PS50110">
    <property type="entry name" value="RESPONSE_REGULATORY"/>
    <property type="match status" value="1"/>
</dbReference>
<dbReference type="InterPro" id="IPR001279">
    <property type="entry name" value="Metallo-B-lactamas"/>
</dbReference>
<evidence type="ECO:0000256" key="2">
    <source>
        <dbReference type="ARBA" id="ARBA00023012"/>
    </source>
</evidence>
<reference evidence="9 10" key="1">
    <citation type="submission" date="2024-09" db="EMBL/GenBank/DDBJ databases">
        <title>Draft genome sequence of Candidatus Magnetaquicoccaceae bacterium FCR-1.</title>
        <authorList>
            <person name="Shimoshige H."/>
            <person name="Shimamura S."/>
            <person name="Taoka A."/>
            <person name="Kobayashi H."/>
            <person name="Maekawa T."/>
        </authorList>
    </citation>
    <scope>NUCLEOTIDE SEQUENCE [LARGE SCALE GENOMIC DNA]</scope>
    <source>
        <strain evidence="9 10">FCR-1</strain>
    </source>
</reference>
<dbReference type="PROSITE" id="PS50042">
    <property type="entry name" value="CNMP_BINDING_3"/>
    <property type="match status" value="1"/>
</dbReference>
<dbReference type="SUPFAM" id="SSF51206">
    <property type="entry name" value="cAMP-binding domain-like"/>
    <property type="match status" value="1"/>
</dbReference>
<dbReference type="InterPro" id="IPR000595">
    <property type="entry name" value="cNMP-bd_dom"/>
</dbReference>
<proteinExistence type="predicted"/>
<keyword evidence="10" id="KW-1185">Reference proteome</keyword>
<evidence type="ECO:0000256" key="1">
    <source>
        <dbReference type="ARBA" id="ARBA00022553"/>
    </source>
</evidence>
<keyword evidence="4" id="KW-0238">DNA-binding</keyword>
<dbReference type="Pfam" id="PF00072">
    <property type="entry name" value="Response_reg"/>
    <property type="match status" value="1"/>
</dbReference>
<feature type="modified residue" description="4-aspartylphosphate" evidence="6">
    <location>
        <position position="56"/>
    </location>
</feature>
<evidence type="ECO:0000256" key="3">
    <source>
        <dbReference type="ARBA" id="ARBA00023015"/>
    </source>
</evidence>